<evidence type="ECO:0000256" key="15">
    <source>
        <dbReference type="ARBA" id="ARBA00022895"/>
    </source>
</evidence>
<evidence type="ECO:0000256" key="8">
    <source>
        <dbReference type="ARBA" id="ARBA00022527"/>
    </source>
</evidence>
<dbReference type="EMBL" id="VIFY01000021">
    <property type="protein sequence ID" value="TQB75331.1"/>
    <property type="molecule type" value="Genomic_DNA"/>
</dbReference>
<dbReference type="GO" id="GO:0035556">
    <property type="term" value="P:intracellular signal transduction"/>
    <property type="evidence" value="ECO:0007669"/>
    <property type="project" value="UniProtKB-ARBA"/>
</dbReference>
<comment type="subcellular location">
    <subcellularLocation>
        <location evidence="2 20">Chromosome</location>
        <location evidence="2 20">Telomere</location>
    </subcellularLocation>
    <subcellularLocation>
        <location evidence="1 20">Nucleus</location>
    </subcellularLocation>
</comment>
<dbReference type="CDD" id="cd05171">
    <property type="entry name" value="PIKKc_ATM"/>
    <property type="match status" value="1"/>
</dbReference>
<keyword evidence="8 20" id="KW-0723">Serine/threonine-protein kinase</keyword>
<evidence type="ECO:0000256" key="2">
    <source>
        <dbReference type="ARBA" id="ARBA00004574"/>
    </source>
</evidence>
<evidence type="ECO:0000259" key="24">
    <source>
        <dbReference type="PROSITE" id="PS51189"/>
    </source>
</evidence>
<dbReference type="FunFam" id="3.30.1010.10:FF:000019">
    <property type="entry name" value="Serine/threonine-protein kinase Tel1"/>
    <property type="match status" value="1"/>
</dbReference>
<evidence type="ECO:0000256" key="4">
    <source>
        <dbReference type="ARBA" id="ARBA00011370"/>
    </source>
</evidence>
<evidence type="ECO:0000259" key="25">
    <source>
        <dbReference type="PROSITE" id="PS51190"/>
    </source>
</evidence>
<keyword evidence="11 20" id="KW-0227">DNA damage</keyword>
<dbReference type="Pfam" id="PF02259">
    <property type="entry name" value="FAT"/>
    <property type="match status" value="1"/>
</dbReference>
<dbReference type="GO" id="GO:0004674">
    <property type="term" value="F:protein serine/threonine kinase activity"/>
    <property type="evidence" value="ECO:0007669"/>
    <property type="project" value="UniProtKB-KW"/>
</dbReference>
<feature type="region of interest" description="Disordered" evidence="22">
    <location>
        <begin position="2835"/>
        <end position="2864"/>
    </location>
</feature>
<keyword evidence="15 20" id="KW-0779">Telomere</keyword>
<dbReference type="Gene3D" id="1.10.1070.11">
    <property type="entry name" value="Phosphatidylinositol 3-/4-kinase, catalytic domain"/>
    <property type="match status" value="1"/>
</dbReference>
<keyword evidence="27" id="KW-1185">Reference proteome</keyword>
<dbReference type="SMART" id="SM01343">
    <property type="entry name" value="FATC"/>
    <property type="match status" value="1"/>
</dbReference>
<dbReference type="InterPro" id="IPR014009">
    <property type="entry name" value="PIK_FAT"/>
</dbReference>
<dbReference type="Pfam" id="PF11640">
    <property type="entry name" value="TAN"/>
    <property type="match status" value="1"/>
</dbReference>
<evidence type="ECO:0000313" key="26">
    <source>
        <dbReference type="EMBL" id="TQB75331.1"/>
    </source>
</evidence>
<dbReference type="InterPro" id="IPR018936">
    <property type="entry name" value="PI3/4_kinase_CS"/>
</dbReference>
<reference evidence="26 27" key="1">
    <citation type="submission" date="2019-06" db="EMBL/GenBank/DDBJ databases">
        <title>Wine fermentation using esterase from Monascus purpureus.</title>
        <authorList>
            <person name="Geng C."/>
            <person name="Zhang Y."/>
        </authorList>
    </citation>
    <scope>NUCLEOTIDE SEQUENCE [LARGE SCALE GENOMIC DNA]</scope>
    <source>
        <strain evidence="26">HQ1</strain>
    </source>
</reference>
<dbReference type="InterPro" id="IPR016024">
    <property type="entry name" value="ARM-type_fold"/>
</dbReference>
<dbReference type="InterPro" id="IPR021668">
    <property type="entry name" value="TAN"/>
</dbReference>
<keyword evidence="13 20" id="KW-0067">ATP-binding</keyword>
<keyword evidence="10 20" id="KW-0547">Nucleotide-binding</keyword>
<dbReference type="SMART" id="SM00146">
    <property type="entry name" value="PI3Kc"/>
    <property type="match status" value="1"/>
</dbReference>
<dbReference type="Pfam" id="PF02260">
    <property type="entry name" value="FATC"/>
    <property type="match status" value="1"/>
</dbReference>
<keyword evidence="12 20" id="KW-0418">Kinase</keyword>
<name>A0A507QZ51_MONPU</name>
<dbReference type="Proteomes" id="UP000319663">
    <property type="component" value="Unassembled WGS sequence"/>
</dbReference>
<dbReference type="PROSITE" id="PS00916">
    <property type="entry name" value="PI3_4_KINASE_2"/>
    <property type="match status" value="1"/>
</dbReference>
<evidence type="ECO:0000256" key="20">
    <source>
        <dbReference type="RuleBase" id="RU365027"/>
    </source>
</evidence>
<evidence type="ECO:0000256" key="18">
    <source>
        <dbReference type="ARBA" id="ARBA00047899"/>
    </source>
</evidence>
<feature type="domain" description="PI3K/PI4K catalytic" evidence="23">
    <location>
        <begin position="2553"/>
        <end position="2868"/>
    </location>
</feature>
<dbReference type="InterPro" id="IPR003151">
    <property type="entry name" value="PIK-rel_kinase_FAT"/>
</dbReference>
<evidence type="ECO:0000259" key="23">
    <source>
        <dbReference type="PROSITE" id="PS50290"/>
    </source>
</evidence>
<evidence type="ECO:0000256" key="13">
    <source>
        <dbReference type="ARBA" id="ARBA00022840"/>
    </source>
</evidence>
<feature type="region of interest" description="Disordered" evidence="22">
    <location>
        <begin position="173"/>
        <end position="194"/>
    </location>
</feature>
<organism evidence="26 27">
    <name type="scientific">Monascus purpureus</name>
    <name type="common">Red mold</name>
    <name type="synonym">Monascus anka</name>
    <dbReference type="NCBI Taxonomy" id="5098"/>
    <lineage>
        <taxon>Eukaryota</taxon>
        <taxon>Fungi</taxon>
        <taxon>Dikarya</taxon>
        <taxon>Ascomycota</taxon>
        <taxon>Pezizomycotina</taxon>
        <taxon>Eurotiomycetes</taxon>
        <taxon>Eurotiomycetidae</taxon>
        <taxon>Eurotiales</taxon>
        <taxon>Aspergillaceae</taxon>
        <taxon>Monascus</taxon>
    </lineage>
</organism>
<dbReference type="GO" id="GO:0005524">
    <property type="term" value="F:ATP binding"/>
    <property type="evidence" value="ECO:0007669"/>
    <property type="project" value="UniProtKB-KW"/>
</dbReference>
<keyword evidence="7 20" id="KW-0158">Chromosome</keyword>
<comment type="catalytic activity">
    <reaction evidence="18 20">
        <text>L-threonyl-[protein] + ATP = O-phospho-L-threonyl-[protein] + ADP + H(+)</text>
        <dbReference type="Rhea" id="RHEA:46608"/>
        <dbReference type="Rhea" id="RHEA-COMP:11060"/>
        <dbReference type="Rhea" id="RHEA-COMP:11605"/>
        <dbReference type="ChEBI" id="CHEBI:15378"/>
        <dbReference type="ChEBI" id="CHEBI:30013"/>
        <dbReference type="ChEBI" id="CHEBI:30616"/>
        <dbReference type="ChEBI" id="CHEBI:61977"/>
        <dbReference type="ChEBI" id="CHEBI:456216"/>
        <dbReference type="EC" id="2.7.11.1"/>
    </reaction>
</comment>
<evidence type="ECO:0000313" key="27">
    <source>
        <dbReference type="Proteomes" id="UP000319663"/>
    </source>
</evidence>
<dbReference type="SUPFAM" id="SSF56112">
    <property type="entry name" value="Protein kinase-like (PK-like)"/>
    <property type="match status" value="1"/>
</dbReference>
<protein>
    <recommendedName>
        <fullName evidence="6 20">Serine/threonine-protein kinase Tel1</fullName>
        <ecNumber evidence="5 20">2.7.11.1</ecNumber>
    </recommendedName>
</protein>
<dbReference type="PANTHER" id="PTHR37079">
    <property type="entry name" value="SERINE/THREONINE-PROTEIN KINASE ATM"/>
    <property type="match status" value="1"/>
</dbReference>
<comment type="subunit">
    <text evidence="4">Associates with DNA double-strand breaks.</text>
</comment>
<evidence type="ECO:0000256" key="12">
    <source>
        <dbReference type="ARBA" id="ARBA00022777"/>
    </source>
</evidence>
<dbReference type="PROSITE" id="PS51190">
    <property type="entry name" value="FATC"/>
    <property type="match status" value="1"/>
</dbReference>
<comment type="function">
    <text evidence="17 20">Serine/threonine protein kinase which activates checkpoint signaling upon genotoxic stresses such as ionizing radiation (IR), ultraviolet light (UV), or DNA replication stalling, thereby acting as a DNA damage sensor. Recognizes the substrate consensus sequence [ST]-Q. Phosphorylates histone H2A to form H2AS128ph (gamma-H2A) at sites of DNA damage, involved in the regulation of DNA damage response mechanism. Required for the control of telomere length and genome stability.</text>
</comment>
<dbReference type="SUPFAM" id="SSF48371">
    <property type="entry name" value="ARM repeat"/>
    <property type="match status" value="1"/>
</dbReference>
<gene>
    <name evidence="26" type="primary">TEL1</name>
    <name evidence="26" type="ORF">MPDQ_003308</name>
</gene>
<evidence type="ECO:0000256" key="1">
    <source>
        <dbReference type="ARBA" id="ARBA00004123"/>
    </source>
</evidence>
<evidence type="ECO:0000256" key="5">
    <source>
        <dbReference type="ARBA" id="ARBA00012513"/>
    </source>
</evidence>
<evidence type="ECO:0000256" key="22">
    <source>
        <dbReference type="SAM" id="MobiDB-lite"/>
    </source>
</evidence>
<dbReference type="GO" id="GO:0106310">
    <property type="term" value="F:protein serine kinase activity"/>
    <property type="evidence" value="ECO:0007669"/>
    <property type="project" value="RHEA"/>
</dbReference>
<accession>A0A507QZ51</accession>
<dbReference type="PROSITE" id="PS50290">
    <property type="entry name" value="PI3_4_KINASE_3"/>
    <property type="match status" value="1"/>
</dbReference>
<dbReference type="EC" id="2.7.11.1" evidence="5 20"/>
<dbReference type="Pfam" id="PF00454">
    <property type="entry name" value="PI3_PI4_kinase"/>
    <property type="match status" value="1"/>
</dbReference>
<keyword evidence="14 20" id="KW-0156">Chromatin regulator</keyword>
<feature type="domain" description="FAT" evidence="24">
    <location>
        <begin position="1851"/>
        <end position="2449"/>
    </location>
</feature>
<dbReference type="FunFam" id="1.10.1070.11:FF:000025">
    <property type="entry name" value="Serine/threonine-protein kinase Tel1"/>
    <property type="match status" value="1"/>
</dbReference>
<comment type="catalytic activity">
    <reaction evidence="19">
        <text>L-seryl-[protein] + ATP = O-phospho-L-seryl-[protein] + ADP + H(+)</text>
        <dbReference type="Rhea" id="RHEA:17989"/>
        <dbReference type="Rhea" id="RHEA-COMP:9863"/>
        <dbReference type="Rhea" id="RHEA-COMP:11604"/>
        <dbReference type="ChEBI" id="CHEBI:15378"/>
        <dbReference type="ChEBI" id="CHEBI:29999"/>
        <dbReference type="ChEBI" id="CHEBI:30616"/>
        <dbReference type="ChEBI" id="CHEBI:83421"/>
        <dbReference type="ChEBI" id="CHEBI:456216"/>
        <dbReference type="EC" id="2.7.11.1"/>
    </reaction>
</comment>
<dbReference type="GO" id="GO:0005634">
    <property type="term" value="C:nucleus"/>
    <property type="evidence" value="ECO:0007669"/>
    <property type="project" value="UniProtKB-SubCell"/>
</dbReference>
<evidence type="ECO:0000256" key="14">
    <source>
        <dbReference type="ARBA" id="ARBA00022853"/>
    </source>
</evidence>
<evidence type="ECO:0000256" key="9">
    <source>
        <dbReference type="ARBA" id="ARBA00022679"/>
    </source>
</evidence>
<comment type="caution">
    <text evidence="26">The sequence shown here is derived from an EMBL/GenBank/DDBJ whole genome shotgun (WGS) entry which is preliminary data.</text>
</comment>
<evidence type="ECO:0000256" key="6">
    <source>
        <dbReference type="ARBA" id="ARBA00014619"/>
    </source>
</evidence>
<evidence type="ECO:0000256" key="19">
    <source>
        <dbReference type="ARBA" id="ARBA00048679"/>
    </source>
</evidence>
<dbReference type="GO" id="GO:0000781">
    <property type="term" value="C:chromosome, telomeric region"/>
    <property type="evidence" value="ECO:0007669"/>
    <property type="project" value="UniProtKB-SubCell"/>
</dbReference>
<dbReference type="GO" id="GO:0006325">
    <property type="term" value="P:chromatin organization"/>
    <property type="evidence" value="ECO:0007669"/>
    <property type="project" value="UniProtKB-KW"/>
</dbReference>
<dbReference type="InterPro" id="IPR011009">
    <property type="entry name" value="Kinase-like_dom_sf"/>
</dbReference>
<sequence length="2908" mass="328185">MDEITLDRAILLLSSEKLKERTDALADLKHILQKNKRSSKLTTLNDRACHKIFESLFRFIYVERSAFNRASKTTPSKTPSASRLSACASVLRTAVDIFLRNLRTKSVRAIVDHITETLSDPGEGLWELLCVDYMKCLAALLHYPPHVEHLGVVEWERLMGFCLRSIDSHKNRDSQLTLRNNHRSSPDAVNVSDVRSTPSQVTPILATRERHIGSGDVEEVVTCIQLLTRSPTAPIQAMAGKILHGLAKYAKSSISGSARQLAFSSINTVATRVLFDQSELVRTLMLELIPVVRRLWTTKFSGLKDELLVTIMLCMIILTDTVRTKPSESLSHLIDGLQDTLYSEYVKRSDKEILQLDDLSFPPSAPVSMESSIFGPRLGNTRSEHNWTLVWAIATLIKLSEELAARLSEPEGLDEISRKKQRFTSKVEDVLRDSFSSSGTKRVCSLQLIPFLINGLKDIEAKTSLLERLIPNILDDNDTMSSWSMVAISSFICDSAVKQPFLREHWKRVWDLTSRVSTSQHTSRAACYLMDTILRFNLLEYSIVAETTRSMLLSVNINGPSSMSDSSLALWATVIRISTQMNPGTALNASKQVCGWLRELWTVGTTTDKLQVAQVAAFARPLDLLNLLLACTNRTFELSTAQFTGPASSIAKTWYFHQKNRRLLEYLFHLSDLFDCPNPWDTWKTFSLEPFTRQDPNDILVLDLLRIKSEIFLQAWQSLFRDKSHHVTVDIVQILGSFCIVVALYAGCLPRQLGSRLQDLRRSSQHLWNGICSFLAVREIDFTYACLELLYKVVPPSILFSSDLHPLYSTCLNDIVRPFVEVLEQHRRTEKECVSSDTGELMDLDDPLLSPDELSACQQSIITLNREALPLLPNLATLQRSMTIELSVFSILTDASTSQQLSHTSLIEYLTELDYADILSSQSFFPYVCRACSTMGRDCLLQILENLAEKCLQSYELERCESSLCLCIRMMSSFIDSWSNGESDDLSDAASDIYTWFIDVLLEKKKATSGVYIALAEFLECVLMSNASSSGNNPNLSPRTSLFTIVQDGDIPVKFSAASLIPRIFGHFLLKDHDAVFDDFLGSLPRDPDWGEGIALRLFALSQLASQWHTLLRRSIYHMFETPAQVPSSVQYAEKCLRTVAESLGLVDAKELFRLFSSQILYTWTESHSINEIPFSVFGYTSLRGLLLDVQDEAVGQIMMRSRDSESIQLENCMNAPFNELLTTSFYKAAAYGIARDISIPPEQGSHRKSVESRLRKLLGADQFMVRIEEHFPLIIATLFRSLDQYEQIERAFSKRANFRYALAIMEWITGKSASKTALPANQQPSFRARYLIDELEFLCKRTGYELETIWTPTLASFVCRALFESIHPALGSLHACSVIRKIRILVCVAGPVMLRDYPFEMILHALRPFLTDLHCSEDALGIFWYLLEAGAPYLRENPRFMAGIAVSTFVSLKKFFASSPEKTTQQAQFKVALENALEFHRWFGEYLENYKPQVVNLLHPGNREGIDESFRRLVQLSRKVSAAGNATKGTNESGLLLEILRDRDSEHGLLSRPISDLVLSLLCADFKRPSDYHKDVIQEDKDAIDNSVAVWETLQNLNVGTEYRLWAARVIGRAFAATGKINNALLREQDPSAFEVQNYKLIPGIVYRSKAHILQVLCDMLQNNSPLDVGLVERTLQLVVNNFEGSQDIEDYPRIIPETVMKALIWNPYPCPAVSLSDSETRRGMETADWSPKLPFADWARNIALLLCKAAASNPVVGPLSKILNVVHGLAVRLLPYILHDVLLAEFEEGGDIRHKISHIFKKVLREIDEQTIPHARLVISCILYLRTQPRPEESTIAERDEWLELDYEEASFAANKCCMNKTCLLFLEIHASRMSPGSRRSSLAKYNPPSDFLHDVFKKIDDPDFFYGIQERPSLASVMERLDYESEGIKNLLFHSAQYDSEMQMSGNPNPYGVLKALNSTNLQGIASAMFSVPSDAKDGPASLDSMLQAATSLQQWDISVSPVNQSPPAIVFKVFQNLNTLGTMTEVLGSMDEYLLATLDLLANASRSANSVRAVMRALGTMTEIGDVLSSTSTEQIEEEWQKIMTRGVLMRTESFSDAGKALNAREALFSSIKCRKHLRSAINLSDRDAQLLEIKAIRQSLEVARDHEVSQASLKSAICLSNLTKPCASLGINIDAAAMFDLANVLWDQGEMAASIRMLQQLKGQNDLSKQAIPISRAELLVTLGHHVAEARLEKPEAIIQEYLSPAVKELKGRSEGEDASRVFHGFAMFCDQQLQNQDGLEDFRRVEQLRNRKEQELLALEEMLRTAEGKEMDSLRLYRAKAKQWFDLDDREYQRLRRSREAFLEQCLENYLLSLKASDNYNSDALRFCALWLDNSSSPTANTAVSKYLNQVPSRKFAPLMNQLSSRLLDVKDAFQSLLFPLLFRICVDHPFHGMYQMFASSKSKGGKDDSALSRFRAAVKLTERLKNDKRQGETWVAVHNANISYVRFAIDRPGERLKSGAKVLLRDLPTGLRMEQDASVRKIPPPTMKIELRDDCDYSNVPRLSRFRSEFRIASGVSAPKIVTAIGTDGVQYKQLFKGGNDDLRQDAIMEQVFEQVSSLLKDHRATRQRNLGIRTYKVLPLTSNAGIIEFVPNTIPLHDYLLPAHQRYYPKDMKPSTCRKHIGDVQTRSLEQRIKTFRQVTEHFHPVMRYFFMEKFSSPDDWFNKRLAYTRSTAAISILGHVLGLGDRHGHNILLDERTGEVVHIDLGVAFEQGRVLPVPEVVPFRLTRDLVDGMGITKTEGVFRRCCEFTLEALRQESYSIMTILDVLRYDPLYSWTLSPLRMKKMQDNQTADGEPPLLPGADNKKGSADEPSETDRALTVVAKKLSKTLSVTATVNELIQQATDERNLAVLYCGWAAYA</sequence>
<evidence type="ECO:0000256" key="10">
    <source>
        <dbReference type="ARBA" id="ARBA00022741"/>
    </source>
</evidence>
<keyword evidence="21" id="KW-0175">Coiled coil</keyword>
<feature type="domain" description="FATC" evidence="25">
    <location>
        <begin position="2876"/>
        <end position="2908"/>
    </location>
</feature>
<dbReference type="STRING" id="5098.A0A507QZ51"/>
<dbReference type="InterPro" id="IPR036940">
    <property type="entry name" value="PI3/4_kinase_cat_sf"/>
</dbReference>
<dbReference type="InterPro" id="IPR044107">
    <property type="entry name" value="PIKKc_ATM"/>
</dbReference>
<feature type="coiled-coil region" evidence="21">
    <location>
        <begin position="2288"/>
        <end position="2315"/>
    </location>
</feature>
<dbReference type="SMART" id="SM01342">
    <property type="entry name" value="TAN"/>
    <property type="match status" value="1"/>
</dbReference>
<evidence type="ECO:0000256" key="16">
    <source>
        <dbReference type="ARBA" id="ARBA00023242"/>
    </source>
</evidence>
<dbReference type="PROSITE" id="PS51189">
    <property type="entry name" value="FAT"/>
    <property type="match status" value="1"/>
</dbReference>
<evidence type="ECO:0000256" key="17">
    <source>
        <dbReference type="ARBA" id="ARBA00025079"/>
    </source>
</evidence>
<keyword evidence="16 20" id="KW-0539">Nucleus</keyword>
<feature type="compositionally biased region" description="Basic and acidic residues" evidence="22">
    <location>
        <begin position="2851"/>
        <end position="2864"/>
    </location>
</feature>
<comment type="similarity">
    <text evidence="3 20">Belongs to the PI3/PI4-kinase family. ATM subfamily.</text>
</comment>
<evidence type="ECO:0000256" key="3">
    <source>
        <dbReference type="ARBA" id="ARBA00010769"/>
    </source>
</evidence>
<dbReference type="PROSITE" id="PS00915">
    <property type="entry name" value="PI3_4_KINASE_1"/>
    <property type="match status" value="1"/>
</dbReference>
<dbReference type="Gene3D" id="3.30.1010.10">
    <property type="entry name" value="Phosphatidylinositol 3-kinase Catalytic Subunit, Chain A, domain 4"/>
    <property type="match status" value="1"/>
</dbReference>
<evidence type="ECO:0000256" key="21">
    <source>
        <dbReference type="SAM" id="Coils"/>
    </source>
</evidence>
<evidence type="ECO:0000256" key="11">
    <source>
        <dbReference type="ARBA" id="ARBA00022763"/>
    </source>
</evidence>
<dbReference type="GO" id="GO:0006281">
    <property type="term" value="P:DNA repair"/>
    <property type="evidence" value="ECO:0007669"/>
    <property type="project" value="InterPro"/>
</dbReference>
<proteinExistence type="inferred from homology"/>
<dbReference type="InterPro" id="IPR003152">
    <property type="entry name" value="FATC_dom"/>
</dbReference>
<dbReference type="InterPro" id="IPR038980">
    <property type="entry name" value="ATM_plant"/>
</dbReference>
<dbReference type="PANTHER" id="PTHR37079:SF4">
    <property type="entry name" value="SERINE_THREONINE-PROTEIN KINASE ATM"/>
    <property type="match status" value="1"/>
</dbReference>
<keyword evidence="9 20" id="KW-0808">Transferase</keyword>
<dbReference type="InterPro" id="IPR000403">
    <property type="entry name" value="PI3/4_kinase_cat_dom"/>
</dbReference>
<evidence type="ECO:0000256" key="7">
    <source>
        <dbReference type="ARBA" id="ARBA00022454"/>
    </source>
</evidence>